<dbReference type="RefSeq" id="XP_045272423.1">
    <property type="nucleotide sequence ID" value="XM_045416771.1"/>
</dbReference>
<protein>
    <recommendedName>
        <fullName evidence="4">BZIP domain-containing protein</fullName>
    </recommendedName>
</protein>
<evidence type="ECO:0000256" key="1">
    <source>
        <dbReference type="SAM" id="MobiDB-lite"/>
    </source>
</evidence>
<evidence type="ECO:0008006" key="4">
    <source>
        <dbReference type="Google" id="ProtNLM"/>
    </source>
</evidence>
<evidence type="ECO:0000313" key="2">
    <source>
        <dbReference type="EMBL" id="EEQ84463.1"/>
    </source>
</evidence>
<organism evidence="2 3">
    <name type="scientific">Ajellomyces dermatitidis (strain ER-3 / ATCC MYA-2586)</name>
    <name type="common">Blastomyces dermatitidis</name>
    <dbReference type="NCBI Taxonomy" id="559297"/>
    <lineage>
        <taxon>Eukaryota</taxon>
        <taxon>Fungi</taxon>
        <taxon>Dikarya</taxon>
        <taxon>Ascomycota</taxon>
        <taxon>Pezizomycotina</taxon>
        <taxon>Eurotiomycetes</taxon>
        <taxon>Eurotiomycetidae</taxon>
        <taxon>Onygenales</taxon>
        <taxon>Ajellomycetaceae</taxon>
        <taxon>Blastomyces</taxon>
    </lineage>
</organism>
<feature type="region of interest" description="Disordered" evidence="1">
    <location>
        <begin position="77"/>
        <end position="104"/>
    </location>
</feature>
<feature type="region of interest" description="Disordered" evidence="1">
    <location>
        <begin position="1"/>
        <end position="39"/>
    </location>
</feature>
<dbReference type="EMBL" id="EQ999973">
    <property type="protein sequence ID" value="EEQ84463.1"/>
    <property type="molecule type" value="Genomic_DNA"/>
</dbReference>
<reference evidence="3" key="1">
    <citation type="journal article" date="2015" name="PLoS Genet.">
        <title>The dynamic genome and transcriptome of the human fungal pathogen Blastomyces and close relative Emmonsia.</title>
        <authorList>
            <person name="Munoz J.F."/>
            <person name="Gauthier G.M."/>
            <person name="Desjardins C.A."/>
            <person name="Gallo J.E."/>
            <person name="Holder J."/>
            <person name="Sullivan T.D."/>
            <person name="Marty A.J."/>
            <person name="Carmen J.C."/>
            <person name="Chen Z."/>
            <person name="Ding L."/>
            <person name="Gujja S."/>
            <person name="Magrini V."/>
            <person name="Misas E."/>
            <person name="Mitreva M."/>
            <person name="Priest M."/>
            <person name="Saif S."/>
            <person name="Whiston E.A."/>
            <person name="Young S."/>
            <person name="Zeng Q."/>
            <person name="Goldman W.E."/>
            <person name="Mardis E.R."/>
            <person name="Taylor J.W."/>
            <person name="McEwen J.G."/>
            <person name="Clay O.K."/>
            <person name="Klein B.S."/>
            <person name="Cuomo C.A."/>
        </authorList>
    </citation>
    <scope>NUCLEOTIDE SEQUENCE [LARGE SCALE GENOMIC DNA]</scope>
    <source>
        <strain evidence="3">ER-3 / ATCC MYA-2586</strain>
    </source>
</reference>
<gene>
    <name evidence="2" type="ORF">BDCG_01268</name>
</gene>
<keyword evidence="3" id="KW-1185">Reference proteome</keyword>
<dbReference type="Proteomes" id="UP000002039">
    <property type="component" value="Unassembled WGS sequence"/>
</dbReference>
<dbReference type="GeneID" id="69023887"/>
<accession>A0ABM9YFL1</accession>
<sequence length="104" mass="11339">MTRKNKRRRNEEQRRDAQGVLVATDNTEQQQRLSKDSGSLRRQEIIVAAAEDDSASRAVTLYPGWVWPAAPKRGLEAGSGNQLGNSGGWGHGTGTILPTVGIKR</sequence>
<proteinExistence type="predicted"/>
<name>A0ABM9YFL1_AJEDR</name>
<evidence type="ECO:0000313" key="3">
    <source>
        <dbReference type="Proteomes" id="UP000002039"/>
    </source>
</evidence>